<proteinExistence type="predicted"/>
<accession>A0A655X9J4</accession>
<dbReference type="Proteomes" id="UP000041770">
    <property type="component" value="Unassembled WGS sequence"/>
</dbReference>
<evidence type="ECO:0000313" key="1">
    <source>
        <dbReference type="EMBL" id="CSC07204.1"/>
    </source>
</evidence>
<protein>
    <submittedName>
        <fullName evidence="1">Uncharacterized protein</fullName>
    </submittedName>
</protein>
<organism evidence="1 2">
    <name type="scientific">Vibrio cholerae</name>
    <dbReference type="NCBI Taxonomy" id="666"/>
    <lineage>
        <taxon>Bacteria</taxon>
        <taxon>Pseudomonadati</taxon>
        <taxon>Pseudomonadota</taxon>
        <taxon>Gammaproteobacteria</taxon>
        <taxon>Vibrionales</taxon>
        <taxon>Vibrionaceae</taxon>
        <taxon>Vibrio</taxon>
    </lineage>
</organism>
<sequence length="41" mass="4251">MPSVLSPNCFSCAFESCLPLWSNSGAFAKIGSPQDMSGVAL</sequence>
<dbReference type="EMBL" id="CWQY01000002">
    <property type="protein sequence ID" value="CSC07204.1"/>
    <property type="molecule type" value="Genomic_DNA"/>
</dbReference>
<evidence type="ECO:0000313" key="2">
    <source>
        <dbReference type="Proteomes" id="UP000041770"/>
    </source>
</evidence>
<name>A0A655X9J4_VIBCL</name>
<gene>
    <name evidence="1" type="ORF">ERS013200_00487</name>
</gene>
<reference evidence="1 2" key="1">
    <citation type="submission" date="2015-07" db="EMBL/GenBank/DDBJ databases">
        <authorList>
            <consortium name="Pathogen Informatics"/>
        </authorList>
    </citation>
    <scope>NUCLEOTIDE SEQUENCE [LARGE SCALE GENOMIC DNA]</scope>
    <source>
        <strain evidence="1 2">A316</strain>
    </source>
</reference>
<dbReference type="AlphaFoldDB" id="A0A655X9J4"/>